<keyword evidence="3" id="KW-1185">Reference proteome</keyword>
<dbReference type="EMBL" id="JOJR01009296">
    <property type="protein sequence ID" value="RCN26119.1"/>
    <property type="molecule type" value="Genomic_DNA"/>
</dbReference>
<proteinExistence type="predicted"/>
<evidence type="ECO:0000256" key="1">
    <source>
        <dbReference type="SAM" id="MobiDB-lite"/>
    </source>
</evidence>
<name>A0A368F539_ANCCA</name>
<sequence length="159" mass="16587">MRQSKYVRLPSGLTLTDRFSPILRDAYNLPQSGPPPLPSEGGGLVAPPRMETPIISPSHNPGPGNGGDKSYAVHPAFSPPKGLTYAEFKQIMQNKIVEKLNQTPKLVVPPPPESYQSPPPPPEAQPPSPPASSAATVAATVLTTGAPTTAVSVAGKPIE</sequence>
<protein>
    <submittedName>
        <fullName evidence="2">Uncharacterized protein</fullName>
    </submittedName>
</protein>
<feature type="compositionally biased region" description="Pro residues" evidence="1">
    <location>
        <begin position="107"/>
        <end position="130"/>
    </location>
</feature>
<feature type="region of interest" description="Disordered" evidence="1">
    <location>
        <begin position="26"/>
        <end position="75"/>
    </location>
</feature>
<gene>
    <name evidence="2" type="ORF">ANCCAN_28161</name>
</gene>
<accession>A0A368F539</accession>
<dbReference type="STRING" id="29170.A0A368F539"/>
<organism evidence="2 3">
    <name type="scientific">Ancylostoma caninum</name>
    <name type="common">Dog hookworm</name>
    <dbReference type="NCBI Taxonomy" id="29170"/>
    <lineage>
        <taxon>Eukaryota</taxon>
        <taxon>Metazoa</taxon>
        <taxon>Ecdysozoa</taxon>
        <taxon>Nematoda</taxon>
        <taxon>Chromadorea</taxon>
        <taxon>Rhabditida</taxon>
        <taxon>Rhabditina</taxon>
        <taxon>Rhabditomorpha</taxon>
        <taxon>Strongyloidea</taxon>
        <taxon>Ancylostomatidae</taxon>
        <taxon>Ancylostomatinae</taxon>
        <taxon>Ancylostoma</taxon>
    </lineage>
</organism>
<evidence type="ECO:0000313" key="2">
    <source>
        <dbReference type="EMBL" id="RCN26119.1"/>
    </source>
</evidence>
<dbReference type="Proteomes" id="UP000252519">
    <property type="component" value="Unassembled WGS sequence"/>
</dbReference>
<dbReference type="AlphaFoldDB" id="A0A368F539"/>
<feature type="region of interest" description="Disordered" evidence="1">
    <location>
        <begin position="102"/>
        <end position="136"/>
    </location>
</feature>
<evidence type="ECO:0000313" key="3">
    <source>
        <dbReference type="Proteomes" id="UP000252519"/>
    </source>
</evidence>
<reference evidence="2 3" key="1">
    <citation type="submission" date="2014-10" db="EMBL/GenBank/DDBJ databases">
        <title>Draft genome of the hookworm Ancylostoma caninum.</title>
        <authorList>
            <person name="Mitreva M."/>
        </authorList>
    </citation>
    <scope>NUCLEOTIDE SEQUENCE [LARGE SCALE GENOMIC DNA]</scope>
    <source>
        <strain evidence="2 3">Baltimore</strain>
    </source>
</reference>
<comment type="caution">
    <text evidence="2">The sequence shown here is derived from an EMBL/GenBank/DDBJ whole genome shotgun (WGS) entry which is preliminary data.</text>
</comment>